<dbReference type="Proteomes" id="UP000608513">
    <property type="component" value="Unassembled WGS sequence"/>
</dbReference>
<dbReference type="EMBL" id="JACORT010000005">
    <property type="protein sequence ID" value="MBC5783939.1"/>
    <property type="molecule type" value="Genomic_DNA"/>
</dbReference>
<sequence length="138" mass="15434">MDSLPLPPKPQRFKLGAPQRVLVLVDPPALTLRMADVVRSIPGLQLAGFFHNATDAIEWTVWDRGGWHYAFVDLALPEKASQDVISRLLSQPKPGTVVALGPHLWKEIRQECATMGVYHLLEKGDIVAFRGFLEELVR</sequence>
<evidence type="ECO:0000313" key="2">
    <source>
        <dbReference type="Proteomes" id="UP000608513"/>
    </source>
</evidence>
<name>A0A923SBK5_9BURK</name>
<proteinExistence type="predicted"/>
<protein>
    <submittedName>
        <fullName evidence="1">Uncharacterized protein</fullName>
    </submittedName>
</protein>
<organism evidence="1 2">
    <name type="scientific">Ramlibacter cellulosilyticus</name>
    <dbReference type="NCBI Taxonomy" id="2764187"/>
    <lineage>
        <taxon>Bacteria</taxon>
        <taxon>Pseudomonadati</taxon>
        <taxon>Pseudomonadota</taxon>
        <taxon>Betaproteobacteria</taxon>
        <taxon>Burkholderiales</taxon>
        <taxon>Comamonadaceae</taxon>
        <taxon>Ramlibacter</taxon>
    </lineage>
</organism>
<dbReference type="SUPFAM" id="SSF52172">
    <property type="entry name" value="CheY-like"/>
    <property type="match status" value="1"/>
</dbReference>
<evidence type="ECO:0000313" key="1">
    <source>
        <dbReference type="EMBL" id="MBC5783939.1"/>
    </source>
</evidence>
<gene>
    <name evidence="1" type="ORF">H8N03_13365</name>
</gene>
<dbReference type="RefSeq" id="WP_187076689.1">
    <property type="nucleotide sequence ID" value="NZ_JACORT010000005.1"/>
</dbReference>
<keyword evidence="2" id="KW-1185">Reference proteome</keyword>
<accession>A0A923SBK5</accession>
<dbReference type="InterPro" id="IPR011006">
    <property type="entry name" value="CheY-like_superfamily"/>
</dbReference>
<comment type="caution">
    <text evidence="1">The sequence shown here is derived from an EMBL/GenBank/DDBJ whole genome shotgun (WGS) entry which is preliminary data.</text>
</comment>
<reference evidence="1" key="1">
    <citation type="submission" date="2020-08" db="EMBL/GenBank/DDBJ databases">
        <title>Ramlibacter sp. USB13 16S ribosomal RNA gene genome sequencing and assembly.</title>
        <authorList>
            <person name="Kang M."/>
        </authorList>
    </citation>
    <scope>NUCLEOTIDE SEQUENCE</scope>
    <source>
        <strain evidence="1">USB13</strain>
    </source>
</reference>
<dbReference type="AlphaFoldDB" id="A0A923SBK5"/>